<dbReference type="InterPro" id="IPR050469">
    <property type="entry name" value="Diguanylate_Cyclase"/>
</dbReference>
<evidence type="ECO:0000313" key="5">
    <source>
        <dbReference type="Proteomes" id="UP001589896"/>
    </source>
</evidence>
<dbReference type="NCBIfam" id="TIGR00254">
    <property type="entry name" value="GGDEF"/>
    <property type="match status" value="1"/>
</dbReference>
<dbReference type="GO" id="GO:0052621">
    <property type="term" value="F:diguanylate cyclase activity"/>
    <property type="evidence" value="ECO:0007669"/>
    <property type="project" value="UniProtKB-EC"/>
</dbReference>
<dbReference type="InterPro" id="IPR013783">
    <property type="entry name" value="Ig-like_fold"/>
</dbReference>
<dbReference type="InterPro" id="IPR015943">
    <property type="entry name" value="WD40/YVTN_repeat-like_dom_sf"/>
</dbReference>
<feature type="domain" description="GGDEF" evidence="3">
    <location>
        <begin position="830"/>
        <end position="968"/>
    </location>
</feature>
<comment type="caution">
    <text evidence="4">The sequence shown here is derived from an EMBL/GenBank/DDBJ whole genome shotgun (WGS) entry which is preliminary data.</text>
</comment>
<dbReference type="SUPFAM" id="SSF55073">
    <property type="entry name" value="Nucleotide cyclase"/>
    <property type="match status" value="1"/>
</dbReference>
<dbReference type="Pfam" id="PF07494">
    <property type="entry name" value="Reg_prop"/>
    <property type="match status" value="3"/>
</dbReference>
<dbReference type="EC" id="2.7.7.65" evidence="1"/>
<keyword evidence="4" id="KW-0808">Transferase</keyword>
<evidence type="ECO:0000313" key="4">
    <source>
        <dbReference type="EMBL" id="MFC0678833.1"/>
    </source>
</evidence>
<gene>
    <name evidence="4" type="ORF">ACFFGH_13365</name>
</gene>
<dbReference type="PROSITE" id="PS50887">
    <property type="entry name" value="GGDEF"/>
    <property type="match status" value="1"/>
</dbReference>
<feature type="coiled-coil region" evidence="2">
    <location>
        <begin position="768"/>
        <end position="795"/>
    </location>
</feature>
<dbReference type="InterPro" id="IPR000160">
    <property type="entry name" value="GGDEF_dom"/>
</dbReference>
<dbReference type="InterPro" id="IPR011123">
    <property type="entry name" value="Y_Y_Y"/>
</dbReference>
<keyword evidence="4" id="KW-0548">Nucleotidyltransferase</keyword>
<dbReference type="CDD" id="cd01949">
    <property type="entry name" value="GGDEF"/>
    <property type="match status" value="1"/>
</dbReference>
<protein>
    <recommendedName>
        <fullName evidence="1">diguanylate cyclase</fullName>
        <ecNumber evidence="1">2.7.7.65</ecNumber>
    </recommendedName>
</protein>
<evidence type="ECO:0000256" key="1">
    <source>
        <dbReference type="ARBA" id="ARBA00012528"/>
    </source>
</evidence>
<dbReference type="Pfam" id="PF00990">
    <property type="entry name" value="GGDEF"/>
    <property type="match status" value="1"/>
</dbReference>
<accession>A0ABV6RSB0</accession>
<proteinExistence type="predicted"/>
<dbReference type="InterPro" id="IPR029787">
    <property type="entry name" value="Nucleotide_cyclase"/>
</dbReference>
<name>A0ABV6RSB0_9GAMM</name>
<dbReference type="Gene3D" id="2.60.40.10">
    <property type="entry name" value="Immunoglobulins"/>
    <property type="match status" value="1"/>
</dbReference>
<dbReference type="Gene3D" id="2.130.10.10">
    <property type="entry name" value="YVTN repeat-like/Quinoprotein amine dehydrogenase"/>
    <property type="match status" value="3"/>
</dbReference>
<dbReference type="RefSeq" id="WP_386669040.1">
    <property type="nucleotide sequence ID" value="NZ_JBHLTG010000003.1"/>
</dbReference>
<dbReference type="SMART" id="SM00267">
    <property type="entry name" value="GGDEF"/>
    <property type="match status" value="1"/>
</dbReference>
<dbReference type="PANTHER" id="PTHR45138">
    <property type="entry name" value="REGULATORY COMPONENTS OF SENSORY TRANSDUCTION SYSTEM"/>
    <property type="match status" value="1"/>
</dbReference>
<keyword evidence="2" id="KW-0175">Coiled coil</keyword>
<dbReference type="Proteomes" id="UP001589896">
    <property type="component" value="Unassembled WGS sequence"/>
</dbReference>
<dbReference type="Gene3D" id="3.30.70.270">
    <property type="match status" value="1"/>
</dbReference>
<keyword evidence="5" id="KW-1185">Reference proteome</keyword>
<dbReference type="SUPFAM" id="SSF63829">
    <property type="entry name" value="Calcium-dependent phosphotriesterase"/>
    <property type="match status" value="3"/>
</dbReference>
<organism evidence="4 5">
    <name type="scientific">Lysobacter korlensis</name>
    <dbReference type="NCBI Taxonomy" id="553636"/>
    <lineage>
        <taxon>Bacteria</taxon>
        <taxon>Pseudomonadati</taxon>
        <taxon>Pseudomonadota</taxon>
        <taxon>Gammaproteobacteria</taxon>
        <taxon>Lysobacterales</taxon>
        <taxon>Lysobacteraceae</taxon>
        <taxon>Lysobacter</taxon>
    </lineage>
</organism>
<dbReference type="EMBL" id="JBHLTG010000003">
    <property type="protein sequence ID" value="MFC0678833.1"/>
    <property type="molecule type" value="Genomic_DNA"/>
</dbReference>
<evidence type="ECO:0000256" key="2">
    <source>
        <dbReference type="SAM" id="Coils"/>
    </source>
</evidence>
<dbReference type="InterPro" id="IPR043128">
    <property type="entry name" value="Rev_trsase/Diguanyl_cyclase"/>
</dbReference>
<dbReference type="Pfam" id="PF07495">
    <property type="entry name" value="Y_Y_Y"/>
    <property type="match status" value="1"/>
</dbReference>
<evidence type="ECO:0000259" key="3">
    <source>
        <dbReference type="PROSITE" id="PS50887"/>
    </source>
</evidence>
<dbReference type="InterPro" id="IPR011110">
    <property type="entry name" value="Reg_prop"/>
</dbReference>
<reference evidence="4 5" key="1">
    <citation type="submission" date="2024-09" db="EMBL/GenBank/DDBJ databases">
        <authorList>
            <person name="Sun Q."/>
            <person name="Mori K."/>
        </authorList>
    </citation>
    <scope>NUCLEOTIDE SEQUENCE [LARGE SCALE GENOMIC DNA]</scope>
    <source>
        <strain evidence="4 5">KCTC 23076</strain>
    </source>
</reference>
<dbReference type="PANTHER" id="PTHR45138:SF6">
    <property type="entry name" value="DIGUANYLATE CYCLASE DGCN"/>
    <property type="match status" value="1"/>
</dbReference>
<sequence>MLLLALSLVAQAAGQGPELPPHQRVWRQWTVAEGLPQITVNAILQDRAGFLWVGTQDGIARFDGVAFRNYTPADHPGLGHGVINALGLDRDGALWMGSMAGVSRFVDGRIVPVQADGEGTGIVLGVRPHPQGGVWVSAENGLFHAQDRKAVPLRFGQKRMPMLTVLQPPGRPELALGHFHLVVDPGGKGRVIPLHKHLPAVLSGALAREGGLWLGTLGGLYRTDFEGRIQGDVLAPGREVQSVVEEPDGTLWFGTDRGLLRRRPGHDVEPAVVPGIDATEWVGRVFIDRERNLWVGTQLTGLHRSWADRFRRFTARDGLVDGAVWSVYEAPDGEMWAGTPNGLYRGGLGGFEKAIGGEDLPHPNVTAILRDRRQGLWVGTYSELVHRPAGSSRLVRVPQVGKAGTFALVEDDNGDVLVGSLEGLFRIRDGRAERTERVSLPGASNGFGVSGIARGRDGRLWVGYEGGVAYQDGDRWVLAPAPAKTRMRSATLTPFGDGVLAAGLDGLFFVDRTQVRKLGREEGLHADNVHSVLIGGRDVWYQGPRGVGRISADALQALLRRERTRVDVDVFGDLGSAQMAQCNGGHQASGALTQGRWLWCPDLQGLMVFDTARAGELAPPPETRLQALVTPKRRIDVTGVQPGAIELAPDERDLQIDYTGLYMRAADRLRFNGRLVGYDTAWRAFDGRRAAYYTNLPAGQYTFELYATNEDGVRGPTIAIPFGIRPHWHETALARSAAVIVLLLLVAGGLRWRLHALHRQRQMLEARVRTRTGQLEAANEELEALNRRLEAASVTDPLTGLHNRRYLLEHLPHELARLDRLHAPGHESPAVLTFLHLDLDNFKRINDTHGHHIGDRVLQIAADLLRRNSRAADFVLRWGGEEMLVIGQEAGRDDAHAWAMRIVESFRQHVFETEVGPLRVTCSIGHAVYPMFPGRRDALGWEAVMNLADAATYLAKHEGRDRCIGFELLRGDLPDDFFARAHADPRGLEAEGWIRIRSETHCAAGVFELQPAD</sequence>